<dbReference type="NCBIfam" id="TIGR00472">
    <property type="entry name" value="pheT_bact"/>
    <property type="match status" value="1"/>
</dbReference>
<keyword evidence="6 11" id="KW-0067">ATP-binding</keyword>
<dbReference type="HAMAP" id="MF_00283">
    <property type="entry name" value="Phe_tRNA_synth_beta1"/>
    <property type="match status" value="1"/>
</dbReference>
<keyword evidence="14" id="KW-0150">Chloroplast</keyword>
<dbReference type="SUPFAM" id="SSF56037">
    <property type="entry name" value="PheT/TilS domain"/>
    <property type="match status" value="1"/>
</dbReference>
<dbReference type="GO" id="GO:0000287">
    <property type="term" value="F:magnesium ion binding"/>
    <property type="evidence" value="ECO:0007669"/>
    <property type="project" value="UniProtKB-UniRule"/>
</dbReference>
<dbReference type="InterPro" id="IPR045864">
    <property type="entry name" value="aa-tRNA-synth_II/BPL/LPL"/>
</dbReference>
<dbReference type="EMBL" id="MW845779">
    <property type="protein sequence ID" value="QXM17853.1"/>
    <property type="molecule type" value="Genomic_DNA"/>
</dbReference>
<dbReference type="InterPro" id="IPR009061">
    <property type="entry name" value="DNA-bd_dom_put_sf"/>
</dbReference>
<gene>
    <name evidence="14" type="primary">syfB</name>
    <name evidence="11" type="synonym">pheT</name>
</gene>
<comment type="catalytic activity">
    <reaction evidence="10 11">
        <text>tRNA(Phe) + L-phenylalanine + ATP = L-phenylalanyl-tRNA(Phe) + AMP + diphosphate + H(+)</text>
        <dbReference type="Rhea" id="RHEA:19413"/>
        <dbReference type="Rhea" id="RHEA-COMP:9668"/>
        <dbReference type="Rhea" id="RHEA-COMP:9699"/>
        <dbReference type="ChEBI" id="CHEBI:15378"/>
        <dbReference type="ChEBI" id="CHEBI:30616"/>
        <dbReference type="ChEBI" id="CHEBI:33019"/>
        <dbReference type="ChEBI" id="CHEBI:58095"/>
        <dbReference type="ChEBI" id="CHEBI:78442"/>
        <dbReference type="ChEBI" id="CHEBI:78531"/>
        <dbReference type="ChEBI" id="CHEBI:456215"/>
        <dbReference type="EC" id="6.1.1.20"/>
    </reaction>
</comment>
<dbReference type="InterPro" id="IPR020825">
    <property type="entry name" value="Phe-tRNA_synthase-like_B3/B4"/>
</dbReference>
<dbReference type="InterPro" id="IPR036690">
    <property type="entry name" value="Fdx_antiC-bd_sf"/>
</dbReference>
<dbReference type="GO" id="GO:0003723">
    <property type="term" value="F:RNA binding"/>
    <property type="evidence" value="ECO:0007669"/>
    <property type="project" value="InterPro"/>
</dbReference>
<dbReference type="InterPro" id="IPR045060">
    <property type="entry name" value="Phe-tRNA-ligase_IIc_bsu"/>
</dbReference>
<evidence type="ECO:0000256" key="5">
    <source>
        <dbReference type="ARBA" id="ARBA00022741"/>
    </source>
</evidence>
<dbReference type="PROSITE" id="PS51447">
    <property type="entry name" value="FDX_ACB"/>
    <property type="match status" value="1"/>
</dbReference>
<dbReference type="Pfam" id="PF03483">
    <property type="entry name" value="B3_4"/>
    <property type="match status" value="1"/>
</dbReference>
<dbReference type="PANTHER" id="PTHR10947">
    <property type="entry name" value="PHENYLALANYL-TRNA SYNTHETASE BETA CHAIN AND LEUCINE-RICH REPEAT-CONTAINING PROTEIN 47"/>
    <property type="match status" value="1"/>
</dbReference>
<organism evidence="14">
    <name type="scientific">Chaetoceros laevisporus</name>
    <dbReference type="NCBI Taxonomy" id="1937691"/>
    <lineage>
        <taxon>Eukaryota</taxon>
        <taxon>Sar</taxon>
        <taxon>Stramenopiles</taxon>
        <taxon>Ochrophyta</taxon>
        <taxon>Bacillariophyta</taxon>
        <taxon>Coscinodiscophyceae</taxon>
        <taxon>Chaetocerotophycidae</taxon>
        <taxon>Chaetocerotales</taxon>
        <taxon>Chaetocerotaceae</taxon>
        <taxon>Chaetoceros</taxon>
    </lineage>
</organism>
<keyword evidence="5 11" id="KW-0547">Nucleotide-binding</keyword>
<dbReference type="InterPro" id="IPR041616">
    <property type="entry name" value="PheRS_beta_core"/>
</dbReference>
<proteinExistence type="inferred from homology"/>
<keyword evidence="4 11" id="KW-0479">Metal-binding</keyword>
<keyword evidence="14" id="KW-0934">Plastid</keyword>
<dbReference type="InterPro" id="IPR005121">
    <property type="entry name" value="Fdx_antiC-bd"/>
</dbReference>
<keyword evidence="9 11" id="KW-0030">Aminoacyl-tRNA synthetase</keyword>
<evidence type="ECO:0000256" key="2">
    <source>
        <dbReference type="ARBA" id="ARBA00011209"/>
    </source>
</evidence>
<dbReference type="SMART" id="SM00873">
    <property type="entry name" value="B3_4"/>
    <property type="match status" value="1"/>
</dbReference>
<keyword evidence="7 11" id="KW-0460">Magnesium</keyword>
<dbReference type="Pfam" id="PF03484">
    <property type="entry name" value="B5"/>
    <property type="match status" value="1"/>
</dbReference>
<dbReference type="Gene3D" id="3.50.40.10">
    <property type="entry name" value="Phenylalanyl-trna Synthetase, Chain B, domain 3"/>
    <property type="match status" value="1"/>
</dbReference>
<keyword evidence="8 11" id="KW-0648">Protein biosynthesis</keyword>
<evidence type="ECO:0000256" key="4">
    <source>
        <dbReference type="ARBA" id="ARBA00022723"/>
    </source>
</evidence>
<dbReference type="Gene3D" id="3.30.56.10">
    <property type="match status" value="2"/>
</dbReference>
<geneLocation type="chloroplast" evidence="14"/>
<feature type="domain" description="B5" evidence="13">
    <location>
        <begin position="300"/>
        <end position="388"/>
    </location>
</feature>
<evidence type="ECO:0000256" key="3">
    <source>
        <dbReference type="ARBA" id="ARBA00022598"/>
    </source>
</evidence>
<dbReference type="GO" id="GO:0006432">
    <property type="term" value="P:phenylalanyl-tRNA aminoacylation"/>
    <property type="evidence" value="ECO:0007669"/>
    <property type="project" value="UniProtKB-UniRule"/>
</dbReference>
<reference evidence="14" key="1">
    <citation type="submission" date="2021-03" db="EMBL/GenBank/DDBJ databases">
        <authorList>
            <person name="Xu Q."/>
            <person name="Chen N."/>
        </authorList>
    </citation>
    <scope>NUCLEOTIDE SEQUENCE</scope>
</reference>
<evidence type="ECO:0000256" key="7">
    <source>
        <dbReference type="ARBA" id="ARBA00022842"/>
    </source>
</evidence>
<comment type="cofactor">
    <cofactor evidence="11">
        <name>Mg(2+)</name>
        <dbReference type="ChEBI" id="CHEBI:18420"/>
    </cofactor>
    <text evidence="11">Binds 2 magnesium ions per tetramer.</text>
</comment>
<feature type="binding site" evidence="11">
    <location>
        <position position="375"/>
    </location>
    <ligand>
        <name>Mg(2+)</name>
        <dbReference type="ChEBI" id="CHEBI:18420"/>
        <note>shared with alpha subunit</note>
    </ligand>
</feature>
<feature type="binding site" evidence="11">
    <location>
        <position position="376"/>
    </location>
    <ligand>
        <name>Mg(2+)</name>
        <dbReference type="ChEBI" id="CHEBI:18420"/>
        <note>shared with alpha subunit</note>
    </ligand>
</feature>
<evidence type="ECO:0000256" key="9">
    <source>
        <dbReference type="ARBA" id="ARBA00023146"/>
    </source>
</evidence>
<keyword evidence="3 11" id="KW-0436">Ligase</keyword>
<evidence type="ECO:0000256" key="8">
    <source>
        <dbReference type="ARBA" id="ARBA00022917"/>
    </source>
</evidence>
<comment type="subcellular location">
    <subcellularLocation>
        <location evidence="11">Plastid</location>
        <location evidence="11">Chloroplast</location>
    </subcellularLocation>
</comment>
<dbReference type="Gene3D" id="3.30.930.10">
    <property type="entry name" value="Bira Bifunctional Protein, Domain 2"/>
    <property type="match status" value="1"/>
</dbReference>
<dbReference type="GO" id="GO:0005524">
    <property type="term" value="F:ATP binding"/>
    <property type="evidence" value="ECO:0007669"/>
    <property type="project" value="UniProtKB-UniRule"/>
</dbReference>
<evidence type="ECO:0000259" key="13">
    <source>
        <dbReference type="PROSITE" id="PS51483"/>
    </source>
</evidence>
<dbReference type="Gene3D" id="3.30.70.380">
    <property type="entry name" value="Ferrodoxin-fold anticodon-binding domain"/>
    <property type="match status" value="1"/>
</dbReference>
<feature type="binding site" evidence="11">
    <location>
        <position position="372"/>
    </location>
    <ligand>
        <name>Mg(2+)</name>
        <dbReference type="ChEBI" id="CHEBI:18420"/>
        <note>shared with alpha subunit</note>
    </ligand>
</feature>
<dbReference type="PROSITE" id="PS51483">
    <property type="entry name" value="B5"/>
    <property type="match status" value="1"/>
</dbReference>
<comment type="similarity">
    <text evidence="1 11">Belongs to the phenylalanyl-tRNA synthetase beta subunit family. Type 1 subfamily.</text>
</comment>
<protein>
    <recommendedName>
        <fullName evidence="11">Phenylalanine--tRNA ligase beta subunit, chloroplastic</fullName>
        <ecNumber evidence="11">6.1.1.20</ecNumber>
    </recommendedName>
    <alternativeName>
        <fullName evidence="11">Phenylalanyl-tRNA synthetase beta subunit</fullName>
        <shortName evidence="11">PheRS</shortName>
    </alternativeName>
</protein>
<accession>A0A8F5JA15</accession>
<dbReference type="PANTHER" id="PTHR10947:SF0">
    <property type="entry name" value="PHENYLALANINE--TRNA LIGASE BETA SUBUNIT"/>
    <property type="match status" value="1"/>
</dbReference>
<evidence type="ECO:0000256" key="11">
    <source>
        <dbReference type="HAMAP-Rule" id="MF_00283"/>
    </source>
</evidence>
<comment type="subunit">
    <text evidence="2 11">Tetramer of two alpha and two beta subunits.</text>
</comment>
<sequence>MYTSLDWINELVSLETVQLNDLIDKLTLGGFEVEETLEIEINKQKKTILDISATANRADSLSIKGIAKEVTALLNTESLNSSYTQEALNYQEQIKEILISSNSSLNYSTFVGITIENLTNFSIPKWLTEKLICSEIEPSKTLLDFQTYILLETGYPFEFYDLDKLKKNIKTEKFELTLKPATENVTFVASNDVTYNLNSDILVVEANNYPLSIAGIVSNNEICYTSETKSLLIEASIFNSKKIRQQSRIIGLRTDRSARYEKGLNNSSFIEALIRLISLLKISNPELVCKIHTTSQVQQPKLSKINLKYETIIEILGPIQNDLNTEPTQLQPIQITNYLDRLNFIFSFNEENLTWLVEVPISRVDDIEREIDLIEEIGRLHGFNNFITDLPNIYNIGKEDFSYQVRKKLTSCFLNEGFNELMQYSLVNETASNNIQLINPLITDYSTLRTSLLPKLINIVGENLKQSNYILEGFEYGHVFLGDINSNYIEKEVVSGIFGGLKSKRQWNEPAIILSWFEAKGKIEELFKKLNITVYWKNSTLEKYENILHPYRTAELYLSDESSLGVFGQIHPVAAKKNNISTELFLFEFNFETLKNEFKQKKLALYQPYSLYPKITKDLSFIVDQKIPFKEIKTTILKHGTEYLTHLELLDEYQGSSIPKHKTSLCIQLTFQSTEKTLVTKEIDNILDNLYTVLKTQYNINIRI</sequence>
<dbReference type="Pfam" id="PF03147">
    <property type="entry name" value="FDX-ACB"/>
    <property type="match status" value="1"/>
</dbReference>
<evidence type="ECO:0000256" key="6">
    <source>
        <dbReference type="ARBA" id="ARBA00022840"/>
    </source>
</evidence>
<evidence type="ECO:0000256" key="10">
    <source>
        <dbReference type="ARBA" id="ARBA00049255"/>
    </source>
</evidence>
<evidence type="ECO:0000313" key="14">
    <source>
        <dbReference type="EMBL" id="QXM17853.1"/>
    </source>
</evidence>
<dbReference type="CDD" id="cd00769">
    <property type="entry name" value="PheRS_beta_core"/>
    <property type="match status" value="1"/>
</dbReference>
<feature type="binding site" evidence="11">
    <location>
        <position position="366"/>
    </location>
    <ligand>
        <name>Mg(2+)</name>
        <dbReference type="ChEBI" id="CHEBI:18420"/>
        <note>shared with alpha subunit</note>
    </ligand>
</feature>
<dbReference type="SUPFAM" id="SSF46955">
    <property type="entry name" value="Putative DNA-binding domain"/>
    <property type="match status" value="2"/>
</dbReference>
<dbReference type="EC" id="6.1.1.20" evidence="11"/>
<name>A0A8F5JA15_9STRA</name>
<dbReference type="InterPro" id="IPR005147">
    <property type="entry name" value="tRNA_synthase_B5-dom"/>
</dbReference>
<dbReference type="SUPFAM" id="SSF54991">
    <property type="entry name" value="Anticodon-binding domain of PheRS"/>
    <property type="match status" value="1"/>
</dbReference>
<dbReference type="SMART" id="SM00874">
    <property type="entry name" value="B5"/>
    <property type="match status" value="1"/>
</dbReference>
<dbReference type="GO" id="GO:0009328">
    <property type="term" value="C:phenylalanine-tRNA ligase complex"/>
    <property type="evidence" value="ECO:0007669"/>
    <property type="project" value="TreeGrafter"/>
</dbReference>
<dbReference type="GO" id="GO:0009507">
    <property type="term" value="C:chloroplast"/>
    <property type="evidence" value="ECO:0007669"/>
    <property type="project" value="UniProtKB-SubCell"/>
</dbReference>
<dbReference type="Pfam" id="PF17759">
    <property type="entry name" value="tRNA_synthFbeta"/>
    <property type="match status" value="1"/>
</dbReference>
<dbReference type="SMART" id="SM00896">
    <property type="entry name" value="FDX-ACB"/>
    <property type="match status" value="1"/>
</dbReference>
<evidence type="ECO:0000256" key="1">
    <source>
        <dbReference type="ARBA" id="ARBA00008653"/>
    </source>
</evidence>
<dbReference type="SUPFAM" id="SSF55681">
    <property type="entry name" value="Class II aaRS and biotin synthetases"/>
    <property type="match status" value="1"/>
</dbReference>
<dbReference type="InterPro" id="IPR005146">
    <property type="entry name" value="B3/B4_tRNA-bd"/>
</dbReference>
<dbReference type="GO" id="GO:0004826">
    <property type="term" value="F:phenylalanine-tRNA ligase activity"/>
    <property type="evidence" value="ECO:0007669"/>
    <property type="project" value="UniProtKB-UniRule"/>
</dbReference>
<evidence type="ECO:0000259" key="12">
    <source>
        <dbReference type="PROSITE" id="PS51447"/>
    </source>
</evidence>
<feature type="domain" description="FDX-ACB" evidence="12">
    <location>
        <begin position="610"/>
        <end position="703"/>
    </location>
</feature>
<dbReference type="AlphaFoldDB" id="A0A8F5JA15"/>
<dbReference type="InterPro" id="IPR004532">
    <property type="entry name" value="Phe-tRNA-ligase_IIc_bsu_bact"/>
</dbReference>